<evidence type="ECO:0000256" key="6">
    <source>
        <dbReference type="SAM" id="MobiDB-lite"/>
    </source>
</evidence>
<dbReference type="SMART" id="SM00380">
    <property type="entry name" value="AP2"/>
    <property type="match status" value="1"/>
</dbReference>
<dbReference type="GO" id="GO:0003700">
    <property type="term" value="F:DNA-binding transcription factor activity"/>
    <property type="evidence" value="ECO:0007669"/>
    <property type="project" value="InterPro"/>
</dbReference>
<dbReference type="Proteomes" id="UP001231189">
    <property type="component" value="Unassembled WGS sequence"/>
</dbReference>
<dbReference type="InterPro" id="IPR001471">
    <property type="entry name" value="AP2/ERF_dom"/>
</dbReference>
<accession>A0AAD8WWD8</accession>
<comment type="caution">
    <text evidence="8">The sequence shown here is derived from an EMBL/GenBank/DDBJ whole genome shotgun (WGS) entry which is preliminary data.</text>
</comment>
<dbReference type="AlphaFoldDB" id="A0AAD8WWD8"/>
<evidence type="ECO:0000256" key="5">
    <source>
        <dbReference type="ARBA" id="ARBA00023242"/>
    </source>
</evidence>
<evidence type="ECO:0000313" key="9">
    <source>
        <dbReference type="Proteomes" id="UP001231189"/>
    </source>
</evidence>
<dbReference type="GO" id="GO:0005634">
    <property type="term" value="C:nucleus"/>
    <property type="evidence" value="ECO:0007669"/>
    <property type="project" value="UniProtKB-SubCell"/>
</dbReference>
<name>A0AAD8WWD8_LOLMU</name>
<keyword evidence="2" id="KW-0805">Transcription regulation</keyword>
<feature type="compositionally biased region" description="Low complexity" evidence="6">
    <location>
        <begin position="632"/>
        <end position="643"/>
    </location>
</feature>
<gene>
    <name evidence="8" type="ORF">QYE76_043802</name>
</gene>
<evidence type="ECO:0000256" key="3">
    <source>
        <dbReference type="ARBA" id="ARBA00023125"/>
    </source>
</evidence>
<dbReference type="InterPro" id="IPR036955">
    <property type="entry name" value="AP2/ERF_dom_sf"/>
</dbReference>
<evidence type="ECO:0000259" key="7">
    <source>
        <dbReference type="PROSITE" id="PS51032"/>
    </source>
</evidence>
<dbReference type="InterPro" id="IPR016177">
    <property type="entry name" value="DNA-bd_dom_sf"/>
</dbReference>
<feature type="region of interest" description="Disordered" evidence="6">
    <location>
        <begin position="72"/>
        <end position="105"/>
    </location>
</feature>
<feature type="compositionally biased region" description="Low complexity" evidence="6">
    <location>
        <begin position="155"/>
        <end position="167"/>
    </location>
</feature>
<dbReference type="Gene3D" id="3.30.730.10">
    <property type="entry name" value="AP2/ERF domain"/>
    <property type="match status" value="1"/>
</dbReference>
<feature type="region of interest" description="Disordered" evidence="6">
    <location>
        <begin position="558"/>
        <end position="661"/>
    </location>
</feature>
<dbReference type="FunFam" id="3.30.730.10:FF:000001">
    <property type="entry name" value="Ethylene-responsive transcription factor 2"/>
    <property type="match status" value="1"/>
</dbReference>
<feature type="compositionally biased region" description="Basic and acidic residues" evidence="6">
    <location>
        <begin position="75"/>
        <end position="84"/>
    </location>
</feature>
<evidence type="ECO:0000256" key="2">
    <source>
        <dbReference type="ARBA" id="ARBA00023015"/>
    </source>
</evidence>
<dbReference type="CDD" id="cd00018">
    <property type="entry name" value="AP2"/>
    <property type="match status" value="1"/>
</dbReference>
<reference evidence="8" key="1">
    <citation type="submission" date="2023-07" db="EMBL/GenBank/DDBJ databases">
        <title>A chromosome-level genome assembly of Lolium multiflorum.</title>
        <authorList>
            <person name="Chen Y."/>
            <person name="Copetti D."/>
            <person name="Kolliker R."/>
            <person name="Studer B."/>
        </authorList>
    </citation>
    <scope>NUCLEOTIDE SEQUENCE</scope>
    <source>
        <strain evidence="8">02402/16</strain>
        <tissue evidence="8">Leaf</tissue>
    </source>
</reference>
<sequence length="935" mass="100806">MHGSSLGCVQPCTTAAPASPASGCVEPCDGLAGGAGSASGFVPACDAMHLPAPGLVSLPACTAARGVPSAGTLDATEHLDETRATRTPVSPSGRTPASAPGLTSASHLDATRTPARVSAADGLLYPAAQTPVSPVFQTATPLVSSPVTASSPEIAAPETAPSVSSAAPVPPPTGPVTRLRRGIKQPKQRTDGIVAWNCILQAYSASKHTQEPRDYKEALRLPHWRDAMEAEFSALQDTGTWRLVPPVPGVNLIDSRWIFKVKLHADGSIERYKARLVAKGYKQRYGLDYDETFSPVVKPATIRLLLGMALSHRWYLRQLDIQNAFLHGYLDEEVYMRQPPGFVDSARPDHYCRLIKSLYGLKQAPRAWHARLSSVLGSLGFSPSVADTSLFILRRPDVTIFLLVYVDDIIVLSSLEGAIPRLIGKLWSEFSVKDLGALHYFLGIEVSSPSAGHLLLQQRKYALELLARAGMLKCAPVTTPMASSERLCSSDGDVLSPEEATQYRSIVGGLQYLTVTRPDLSFVVNKVCQFLHEPPHPLHLSLSPSAFLSVRCPPVGTKVQSSATAIARSRSPTPRKKRKRRRWRDRSTKVDPRRHGKRPLPADEEEEQLPPPPSAAKHEQEEEDEQYHHLLAHAQQQQQQHGATSGGGSSGTGVSDPSPSPEAYAQYYYSARADQDATAMVSALSHVIRASPEQHQAYYPAGSVAVSVEQQQHAAAATAAAEEQGRKRHYRGVRQRPWGKWAAEIRDPKKAARVWLGTFDTAEDAAIAYDEAALRFKGTKAKLNFPERVQGRTDHGFVVTRGIPDRSMQQQQLHYAAAVGAPAMRPPLHNQQQQQTVVPYPDLMRYAQLLQSAGAGTGTGSGVHLPFGAMSPSSSSHIIDFSTQQLIRAGPPSPAVVAMSGSGTAAPSTSSSTTTASSPSAAWPYSEENKNNKDS</sequence>
<keyword evidence="4" id="KW-0804">Transcription</keyword>
<dbReference type="GO" id="GO:0009873">
    <property type="term" value="P:ethylene-activated signaling pathway"/>
    <property type="evidence" value="ECO:0007669"/>
    <property type="project" value="InterPro"/>
</dbReference>
<dbReference type="InterPro" id="IPR013103">
    <property type="entry name" value="RVT_2"/>
</dbReference>
<feature type="region of interest" description="Disordered" evidence="6">
    <location>
        <begin position="892"/>
        <end position="935"/>
    </location>
</feature>
<comment type="subcellular location">
    <subcellularLocation>
        <location evidence="1">Nucleus</location>
    </subcellularLocation>
</comment>
<dbReference type="SUPFAM" id="SSF54171">
    <property type="entry name" value="DNA-binding domain"/>
    <property type="match status" value="1"/>
</dbReference>
<dbReference type="GO" id="GO:0003677">
    <property type="term" value="F:DNA binding"/>
    <property type="evidence" value="ECO:0007669"/>
    <property type="project" value="UniProtKB-KW"/>
</dbReference>
<feature type="compositionally biased region" description="Polar residues" evidence="6">
    <location>
        <begin position="85"/>
        <end position="105"/>
    </location>
</feature>
<organism evidence="8 9">
    <name type="scientific">Lolium multiflorum</name>
    <name type="common">Italian ryegrass</name>
    <name type="synonym">Lolium perenne subsp. multiflorum</name>
    <dbReference type="NCBI Taxonomy" id="4521"/>
    <lineage>
        <taxon>Eukaryota</taxon>
        <taxon>Viridiplantae</taxon>
        <taxon>Streptophyta</taxon>
        <taxon>Embryophyta</taxon>
        <taxon>Tracheophyta</taxon>
        <taxon>Spermatophyta</taxon>
        <taxon>Magnoliopsida</taxon>
        <taxon>Liliopsida</taxon>
        <taxon>Poales</taxon>
        <taxon>Poaceae</taxon>
        <taxon>BOP clade</taxon>
        <taxon>Pooideae</taxon>
        <taxon>Poodae</taxon>
        <taxon>Poeae</taxon>
        <taxon>Poeae Chloroplast Group 2 (Poeae type)</taxon>
        <taxon>Loliodinae</taxon>
        <taxon>Loliinae</taxon>
        <taxon>Lolium</taxon>
    </lineage>
</organism>
<evidence type="ECO:0000256" key="4">
    <source>
        <dbReference type="ARBA" id="ARBA00023163"/>
    </source>
</evidence>
<evidence type="ECO:0000313" key="8">
    <source>
        <dbReference type="EMBL" id="KAK1682954.1"/>
    </source>
</evidence>
<protein>
    <recommendedName>
        <fullName evidence="7">AP2/ERF domain-containing protein</fullName>
    </recommendedName>
</protein>
<dbReference type="PANTHER" id="PTHR31190:SF489">
    <property type="entry name" value="ETHYLENE-RESPONSIVE TRANSCRIPTION FACTOR ERF113-RELATED"/>
    <property type="match status" value="1"/>
</dbReference>
<dbReference type="PANTHER" id="PTHR31190">
    <property type="entry name" value="DNA-BINDING DOMAIN"/>
    <property type="match status" value="1"/>
</dbReference>
<feature type="compositionally biased region" description="Low complexity" evidence="6">
    <location>
        <begin position="900"/>
        <end position="922"/>
    </location>
</feature>
<dbReference type="Pfam" id="PF00847">
    <property type="entry name" value="AP2"/>
    <property type="match status" value="1"/>
</dbReference>
<dbReference type="SUPFAM" id="SSF56672">
    <property type="entry name" value="DNA/RNA polymerases"/>
    <property type="match status" value="1"/>
</dbReference>
<feature type="domain" description="AP2/ERF" evidence="7">
    <location>
        <begin position="729"/>
        <end position="786"/>
    </location>
</feature>
<dbReference type="EMBL" id="JAUUTY010000002">
    <property type="protein sequence ID" value="KAK1682954.1"/>
    <property type="molecule type" value="Genomic_DNA"/>
</dbReference>
<dbReference type="InterPro" id="IPR044808">
    <property type="entry name" value="ERF_plant"/>
</dbReference>
<keyword evidence="5" id="KW-0539">Nucleus</keyword>
<keyword evidence="9" id="KW-1185">Reference proteome</keyword>
<keyword evidence="3" id="KW-0238">DNA-binding</keyword>
<evidence type="ECO:0000256" key="1">
    <source>
        <dbReference type="ARBA" id="ARBA00004123"/>
    </source>
</evidence>
<feature type="compositionally biased region" description="Basic residues" evidence="6">
    <location>
        <begin position="573"/>
        <end position="584"/>
    </location>
</feature>
<dbReference type="Pfam" id="PF07727">
    <property type="entry name" value="RVT_2"/>
    <property type="match status" value="1"/>
</dbReference>
<dbReference type="PRINTS" id="PR00367">
    <property type="entry name" value="ETHRSPELEMNT"/>
</dbReference>
<feature type="region of interest" description="Disordered" evidence="6">
    <location>
        <begin position="152"/>
        <end position="184"/>
    </location>
</feature>
<dbReference type="PROSITE" id="PS51032">
    <property type="entry name" value="AP2_ERF"/>
    <property type="match status" value="1"/>
</dbReference>
<dbReference type="InterPro" id="IPR043502">
    <property type="entry name" value="DNA/RNA_pol_sf"/>
</dbReference>
<proteinExistence type="predicted"/>